<organism evidence="3 4">
    <name type="scientific">Cajanus cajan</name>
    <name type="common">Pigeon pea</name>
    <name type="synonym">Cajanus indicus</name>
    <dbReference type="NCBI Taxonomy" id="3821"/>
    <lineage>
        <taxon>Eukaryota</taxon>
        <taxon>Viridiplantae</taxon>
        <taxon>Streptophyta</taxon>
        <taxon>Embryophyta</taxon>
        <taxon>Tracheophyta</taxon>
        <taxon>Spermatophyta</taxon>
        <taxon>Magnoliopsida</taxon>
        <taxon>eudicotyledons</taxon>
        <taxon>Gunneridae</taxon>
        <taxon>Pentapetalae</taxon>
        <taxon>rosids</taxon>
        <taxon>fabids</taxon>
        <taxon>Fabales</taxon>
        <taxon>Fabaceae</taxon>
        <taxon>Papilionoideae</taxon>
        <taxon>50 kb inversion clade</taxon>
        <taxon>NPAAA clade</taxon>
        <taxon>indigoferoid/millettioid clade</taxon>
        <taxon>Phaseoleae</taxon>
        <taxon>Cajanus</taxon>
    </lineage>
</organism>
<reference evidence="3" key="1">
    <citation type="journal article" date="2012" name="Nat. Biotechnol.">
        <title>Draft genome sequence of pigeonpea (Cajanus cajan), an orphan legume crop of resource-poor farmers.</title>
        <authorList>
            <person name="Varshney R.K."/>
            <person name="Chen W."/>
            <person name="Li Y."/>
            <person name="Bharti A.K."/>
            <person name="Saxena R.K."/>
            <person name="Schlueter J.A."/>
            <person name="Donoghue M.T."/>
            <person name="Azam S."/>
            <person name="Fan G."/>
            <person name="Whaley A.M."/>
            <person name="Farmer A.D."/>
            <person name="Sheridan J."/>
            <person name="Iwata A."/>
            <person name="Tuteja R."/>
            <person name="Penmetsa R.V."/>
            <person name="Wu W."/>
            <person name="Upadhyaya H.D."/>
            <person name="Yang S.P."/>
            <person name="Shah T."/>
            <person name="Saxena K.B."/>
            <person name="Michael T."/>
            <person name="McCombie W.R."/>
            <person name="Yang B."/>
            <person name="Zhang G."/>
            <person name="Yang H."/>
            <person name="Wang J."/>
            <person name="Spillane C."/>
            <person name="Cook D.R."/>
            <person name="May G.D."/>
            <person name="Xu X."/>
            <person name="Jackson S.A."/>
        </authorList>
    </citation>
    <scope>NUCLEOTIDE SEQUENCE [LARGE SCALE GENOMIC DNA]</scope>
</reference>
<dbReference type="InterPro" id="IPR052160">
    <property type="entry name" value="Gypsy_RT_Integrase-like"/>
</dbReference>
<evidence type="ECO:0000259" key="2">
    <source>
        <dbReference type="PROSITE" id="PS50994"/>
    </source>
</evidence>
<keyword evidence="1" id="KW-0472">Membrane</keyword>
<dbReference type="SUPFAM" id="SSF53098">
    <property type="entry name" value="Ribonuclease H-like"/>
    <property type="match status" value="1"/>
</dbReference>
<dbReference type="EC" id="3.1.6.-" evidence="3"/>
<sequence>MPQQPMLFCEVFDVWGIDFMGPFSVSFGFSYILLVVDYVSKWVEAKPTRTNDARVVVDFIRSHLFCRFRVPRAIVSDQGTHFCNRSMKALLKKYGVVHKISTPYHPKTNGQAEISNREINKILEKIVQPNRKDWSNRLDDALWAHRTAYKAPIGMSPYRVVFGKACHLPVEIEHRAY</sequence>
<keyword evidence="1" id="KW-0812">Transmembrane</keyword>
<dbReference type="InterPro" id="IPR001584">
    <property type="entry name" value="Integrase_cat-core"/>
</dbReference>
<gene>
    <name evidence="3" type="ORF">KK1_049330</name>
</gene>
<proteinExistence type="predicted"/>
<dbReference type="InterPro" id="IPR012337">
    <property type="entry name" value="RNaseH-like_sf"/>
</dbReference>
<evidence type="ECO:0000313" key="4">
    <source>
        <dbReference type="Proteomes" id="UP000075243"/>
    </source>
</evidence>
<dbReference type="Gramene" id="C.cajan_46704.t">
    <property type="protein sequence ID" value="C.cajan_46704.t.cds1"/>
    <property type="gene ID" value="C.cajan_46704"/>
</dbReference>
<feature type="transmembrane region" description="Helical" evidence="1">
    <location>
        <begin position="20"/>
        <end position="39"/>
    </location>
</feature>
<dbReference type="InterPro" id="IPR036397">
    <property type="entry name" value="RNaseH_sf"/>
</dbReference>
<dbReference type="Gene3D" id="3.30.420.10">
    <property type="entry name" value="Ribonuclease H-like superfamily/Ribonuclease H"/>
    <property type="match status" value="1"/>
</dbReference>
<dbReference type="EMBL" id="AGCT01044750">
    <property type="protein sequence ID" value="KYP78189.1"/>
    <property type="molecule type" value="Genomic_DNA"/>
</dbReference>
<accession>A0A151UFY6</accession>
<name>A0A151UFY6_CAJCA</name>
<dbReference type="PANTHER" id="PTHR47266">
    <property type="entry name" value="ENDONUCLEASE-RELATED"/>
    <property type="match status" value="1"/>
</dbReference>
<dbReference type="PROSITE" id="PS50994">
    <property type="entry name" value="INTEGRASE"/>
    <property type="match status" value="1"/>
</dbReference>
<dbReference type="GO" id="GO:0015074">
    <property type="term" value="P:DNA integration"/>
    <property type="evidence" value="ECO:0007669"/>
    <property type="project" value="InterPro"/>
</dbReference>
<dbReference type="GO" id="GO:0016787">
    <property type="term" value="F:hydrolase activity"/>
    <property type="evidence" value="ECO:0007669"/>
    <property type="project" value="UniProtKB-KW"/>
</dbReference>
<dbReference type="Proteomes" id="UP000075243">
    <property type="component" value="Unassembled WGS sequence"/>
</dbReference>
<keyword evidence="1" id="KW-1133">Transmembrane helix</keyword>
<dbReference type="OMA" id="HKIAMAY"/>
<dbReference type="AlphaFoldDB" id="A0A151UFY6"/>
<evidence type="ECO:0000256" key="1">
    <source>
        <dbReference type="SAM" id="Phobius"/>
    </source>
</evidence>
<protein>
    <submittedName>
        <fullName evidence="3">Pol polyprotein</fullName>
        <ecNumber evidence="3">3.1.6.-</ecNumber>
    </submittedName>
</protein>
<keyword evidence="3" id="KW-0378">Hydrolase</keyword>
<keyword evidence="4" id="KW-1185">Reference proteome</keyword>
<feature type="domain" description="Integrase catalytic" evidence="2">
    <location>
        <begin position="1"/>
        <end position="165"/>
    </location>
</feature>
<comment type="caution">
    <text evidence="3">The sequence shown here is derived from an EMBL/GenBank/DDBJ whole genome shotgun (WGS) entry which is preliminary data.</text>
</comment>
<dbReference type="GO" id="GO:0003676">
    <property type="term" value="F:nucleic acid binding"/>
    <property type="evidence" value="ECO:0007669"/>
    <property type="project" value="InterPro"/>
</dbReference>
<evidence type="ECO:0000313" key="3">
    <source>
        <dbReference type="EMBL" id="KYP78189.1"/>
    </source>
</evidence>
<dbReference type="Pfam" id="PF00665">
    <property type="entry name" value="rve"/>
    <property type="match status" value="1"/>
</dbReference>